<evidence type="ECO:0000256" key="3">
    <source>
        <dbReference type="SAM" id="SignalP"/>
    </source>
</evidence>
<dbReference type="OrthoDB" id="958254at2759"/>
<evidence type="ECO:0000256" key="1">
    <source>
        <dbReference type="ARBA" id="ARBA00005679"/>
    </source>
</evidence>
<keyword evidence="5" id="KW-1185">Reference proteome</keyword>
<feature type="signal peptide" evidence="3">
    <location>
        <begin position="1"/>
        <end position="19"/>
    </location>
</feature>
<feature type="chain" id="PRO_5040143805" description="Gamma-interferon inducible lysosomal thiol reductase" evidence="3">
    <location>
        <begin position="20"/>
        <end position="195"/>
    </location>
</feature>
<reference evidence="4" key="2">
    <citation type="submission" date="2022-10" db="EMBL/GenBank/DDBJ databases">
        <authorList>
            <consortium name="ENA_rothamsted_submissions"/>
            <consortium name="culmorum"/>
            <person name="King R."/>
        </authorList>
    </citation>
    <scope>NUCLEOTIDE SEQUENCE</scope>
</reference>
<dbReference type="PANTHER" id="PTHR13234">
    <property type="entry name" value="GAMMA-INTERFERON INDUCIBLE LYSOSOMAL THIOL REDUCTASE GILT"/>
    <property type="match status" value="1"/>
</dbReference>
<keyword evidence="2" id="KW-0325">Glycoprotein</keyword>
<evidence type="ECO:0008006" key="6">
    <source>
        <dbReference type="Google" id="ProtNLM"/>
    </source>
</evidence>
<dbReference type="Proteomes" id="UP001153620">
    <property type="component" value="Chromosome 4"/>
</dbReference>
<reference evidence="4" key="1">
    <citation type="submission" date="2022-01" db="EMBL/GenBank/DDBJ databases">
        <authorList>
            <person name="King R."/>
        </authorList>
    </citation>
    <scope>NUCLEOTIDE SEQUENCE</scope>
</reference>
<keyword evidence="3" id="KW-0732">Signal</keyword>
<gene>
    <name evidence="4" type="ORF">CHIRRI_LOCUS13522</name>
</gene>
<dbReference type="GO" id="GO:0016671">
    <property type="term" value="F:oxidoreductase activity, acting on a sulfur group of donors, disulfide as acceptor"/>
    <property type="evidence" value="ECO:0007669"/>
    <property type="project" value="InterPro"/>
</dbReference>
<evidence type="ECO:0000313" key="5">
    <source>
        <dbReference type="Proteomes" id="UP001153620"/>
    </source>
</evidence>
<evidence type="ECO:0000313" key="4">
    <source>
        <dbReference type="EMBL" id="CAG9810709.1"/>
    </source>
</evidence>
<dbReference type="EMBL" id="OU895880">
    <property type="protein sequence ID" value="CAG9810709.1"/>
    <property type="molecule type" value="Genomic_DNA"/>
</dbReference>
<comment type="similarity">
    <text evidence="1">Belongs to the GILT family.</text>
</comment>
<name>A0A9N9S7Z0_9DIPT</name>
<proteinExistence type="inferred from homology"/>
<dbReference type="PANTHER" id="PTHR13234:SF68">
    <property type="entry name" value="GH19763P"/>
    <property type="match status" value="1"/>
</dbReference>
<accession>A0A9N9S7Z0</accession>
<dbReference type="Pfam" id="PF03227">
    <property type="entry name" value="GILT"/>
    <property type="match status" value="1"/>
</dbReference>
<evidence type="ECO:0000256" key="2">
    <source>
        <dbReference type="ARBA" id="ARBA00023180"/>
    </source>
</evidence>
<protein>
    <recommendedName>
        <fullName evidence="6">Gamma-interferon inducible lysosomal thiol reductase</fullName>
    </recommendedName>
</protein>
<organism evidence="4 5">
    <name type="scientific">Chironomus riparius</name>
    <dbReference type="NCBI Taxonomy" id="315576"/>
    <lineage>
        <taxon>Eukaryota</taxon>
        <taxon>Metazoa</taxon>
        <taxon>Ecdysozoa</taxon>
        <taxon>Arthropoda</taxon>
        <taxon>Hexapoda</taxon>
        <taxon>Insecta</taxon>
        <taxon>Pterygota</taxon>
        <taxon>Neoptera</taxon>
        <taxon>Endopterygota</taxon>
        <taxon>Diptera</taxon>
        <taxon>Nematocera</taxon>
        <taxon>Chironomoidea</taxon>
        <taxon>Chironomidae</taxon>
        <taxon>Chironominae</taxon>
        <taxon>Chironomus</taxon>
    </lineage>
</organism>
<dbReference type="AlphaFoldDB" id="A0A9N9S7Z0"/>
<sequence length="195" mass="22189">MFSKIFIFFVICVVKISSAGKLKVTIYYESECRFSKEFIQSQLKPNYYNFKDYVNFVYVPFGKSSHTDTPDGKANFTCQHGPLECYGNVWELCALDMIGPDQDRQTAFVICDMNPDRVREQCTIDAGLKVPEVQYCVESRGYTLELLAEQVTAPILAQSGKVPTIVYNDIFNMTEYGAAFADFQGFTKFKILDTV</sequence>
<dbReference type="InterPro" id="IPR004911">
    <property type="entry name" value="Interferon-induced_GILT"/>
</dbReference>